<dbReference type="Proteomes" id="UP000738349">
    <property type="component" value="Unassembled WGS sequence"/>
</dbReference>
<dbReference type="EMBL" id="JAGMUV010000035">
    <property type="protein sequence ID" value="KAH7113426.1"/>
    <property type="molecule type" value="Genomic_DNA"/>
</dbReference>
<dbReference type="AlphaFoldDB" id="A0A9P9D6T0"/>
<feature type="compositionally biased region" description="Acidic residues" evidence="1">
    <location>
        <begin position="226"/>
        <end position="236"/>
    </location>
</feature>
<protein>
    <submittedName>
        <fullName evidence="2">Uncharacterized protein</fullName>
    </submittedName>
</protein>
<keyword evidence="3" id="KW-1185">Reference proteome</keyword>
<feature type="compositionally biased region" description="Polar residues" evidence="1">
    <location>
        <begin position="106"/>
        <end position="118"/>
    </location>
</feature>
<name>A0A9P9D6T0_9HYPO</name>
<comment type="caution">
    <text evidence="2">The sequence shown here is derived from an EMBL/GenBank/DDBJ whole genome shotgun (WGS) entry which is preliminary data.</text>
</comment>
<sequence length="278" mass="30478">MNSVESRNPPSSSDGKRIEETMSSFRSSLSHAIHPVSSKTWLLLTRGKRRAASLDSNTYKSSVDDTFGSWDISSVDAHNRQTVLEASSPPHPKTHYLETILASPVVSRNPSPASTSDLKTPLMEQHSPRSDSHAPRRREQPACTQYSSSMDSHIHPLFRSDSPTPPPVAIPGSSVVASPNAGQVISRRQSIRSLNRMPSGSLPTPPSPLSGSFEDASSKKQRDEQDSIEEVGEEQEAETKRQMTPPIPEWILRAGTRTSMAGYISRKLKVEGDEAQQN</sequence>
<feature type="region of interest" description="Disordered" evidence="1">
    <location>
        <begin position="102"/>
        <end position="256"/>
    </location>
</feature>
<evidence type="ECO:0000313" key="2">
    <source>
        <dbReference type="EMBL" id="KAH7113426.1"/>
    </source>
</evidence>
<feature type="compositionally biased region" description="Basic and acidic residues" evidence="1">
    <location>
        <begin position="216"/>
        <end position="225"/>
    </location>
</feature>
<gene>
    <name evidence="2" type="ORF">EDB81DRAFT_309751</name>
</gene>
<feature type="compositionally biased region" description="Polar residues" evidence="1">
    <location>
        <begin position="1"/>
        <end position="13"/>
    </location>
</feature>
<dbReference type="OrthoDB" id="5431149at2759"/>
<evidence type="ECO:0000256" key="1">
    <source>
        <dbReference type="SAM" id="MobiDB-lite"/>
    </source>
</evidence>
<feature type="region of interest" description="Disordered" evidence="1">
    <location>
        <begin position="1"/>
        <end position="30"/>
    </location>
</feature>
<reference evidence="2" key="1">
    <citation type="journal article" date="2021" name="Nat. Commun.">
        <title>Genetic determinants of endophytism in the Arabidopsis root mycobiome.</title>
        <authorList>
            <person name="Mesny F."/>
            <person name="Miyauchi S."/>
            <person name="Thiergart T."/>
            <person name="Pickel B."/>
            <person name="Atanasova L."/>
            <person name="Karlsson M."/>
            <person name="Huettel B."/>
            <person name="Barry K.W."/>
            <person name="Haridas S."/>
            <person name="Chen C."/>
            <person name="Bauer D."/>
            <person name="Andreopoulos W."/>
            <person name="Pangilinan J."/>
            <person name="LaButti K."/>
            <person name="Riley R."/>
            <person name="Lipzen A."/>
            <person name="Clum A."/>
            <person name="Drula E."/>
            <person name="Henrissat B."/>
            <person name="Kohler A."/>
            <person name="Grigoriev I.V."/>
            <person name="Martin F.M."/>
            <person name="Hacquard S."/>
        </authorList>
    </citation>
    <scope>NUCLEOTIDE SEQUENCE</scope>
    <source>
        <strain evidence="2">MPI-CAGE-AT-0147</strain>
    </source>
</reference>
<feature type="compositionally biased region" description="Polar residues" evidence="1">
    <location>
        <begin position="175"/>
        <end position="193"/>
    </location>
</feature>
<proteinExistence type="predicted"/>
<feature type="compositionally biased region" description="Polar residues" evidence="1">
    <location>
        <begin position="142"/>
        <end position="151"/>
    </location>
</feature>
<accession>A0A9P9D6T0</accession>
<feature type="compositionally biased region" description="Polar residues" evidence="1">
    <location>
        <begin position="21"/>
        <end position="30"/>
    </location>
</feature>
<evidence type="ECO:0000313" key="3">
    <source>
        <dbReference type="Proteomes" id="UP000738349"/>
    </source>
</evidence>
<feature type="compositionally biased region" description="Basic and acidic residues" evidence="1">
    <location>
        <begin position="126"/>
        <end position="140"/>
    </location>
</feature>
<organism evidence="2 3">
    <name type="scientific">Dactylonectria macrodidyma</name>
    <dbReference type="NCBI Taxonomy" id="307937"/>
    <lineage>
        <taxon>Eukaryota</taxon>
        <taxon>Fungi</taxon>
        <taxon>Dikarya</taxon>
        <taxon>Ascomycota</taxon>
        <taxon>Pezizomycotina</taxon>
        <taxon>Sordariomycetes</taxon>
        <taxon>Hypocreomycetidae</taxon>
        <taxon>Hypocreales</taxon>
        <taxon>Nectriaceae</taxon>
        <taxon>Dactylonectria</taxon>
    </lineage>
</organism>